<reference evidence="2 3" key="1">
    <citation type="journal article" date="2017" name="Biosci. Biotechnol. Biochem.">
        <title>Identification and characterization of a sulfoglycosidase from Bifidobacterium bifidum implicated in mucin glycan utilization.</title>
        <authorList>
            <person name="Katoh T."/>
            <person name="Maeshibu T."/>
            <person name="Kikkawa K."/>
            <person name="Gotoh A."/>
            <person name="Tomabechi Y."/>
            <person name="Nakamura M."/>
            <person name="Liao W.-H."/>
            <person name="Yamaguchi M."/>
            <person name="Ashida H."/>
            <person name="Yamamoto K."/>
            <person name="Katayama T."/>
        </authorList>
    </citation>
    <scope>NUCLEOTIDE SEQUENCE [LARGE SCALE GENOMIC DNA]</scope>
    <source>
        <strain evidence="2 3">JCM 7004</strain>
    </source>
</reference>
<gene>
    <name evidence="2" type="primary">lhr</name>
    <name evidence="2" type="ORF">BBJK_00294</name>
</gene>
<feature type="domain" description="Large helicase-related protein winged-helix" evidence="1">
    <location>
        <begin position="145"/>
        <end position="226"/>
    </location>
</feature>
<name>A0A286TA22_BIFBI</name>
<keyword evidence="2" id="KW-0547">Nucleotide-binding</keyword>
<dbReference type="Proteomes" id="UP000262177">
    <property type="component" value="Chromosome"/>
</dbReference>
<proteinExistence type="predicted"/>
<accession>A0A286TA22</accession>
<evidence type="ECO:0000313" key="2">
    <source>
        <dbReference type="EMBL" id="BBA47244.1"/>
    </source>
</evidence>
<sequence length="352" mass="37738">MHPADSLLLTVQDGEKNGEAPGEPVTLPDAVMAVLAPGGAYHANQLAGLTRAAWDASSECVDESTGEILPHPWSDSQFEEALWSLVWQGKVTNSSFDPLRSLGASSHAVKAPARASRRRVRVRVSVPANMTGLWSAVPHADMQEASAERVAIARVEALLDRYGVIAPPMIDKERLDGGFSGLYPVLRRMEEHGALMRGMFVSGCGAAQFASRQTVDALRACAAEPSAVVLDATDPANLYGSVIAWPRTIGGFSIRPARRSGASVVLRGGRLLAYAVPRSHHLLLAQDADPALQQACNELAYALQRNLRDGGIRGGVTFCDANDEPLTVRGEWSRMLHVAGFVPVPQGMRLYC</sequence>
<protein>
    <submittedName>
        <fullName evidence="2">ATP-dependent helicase II</fullName>
    </submittedName>
</protein>
<dbReference type="InterPro" id="IPR055367">
    <property type="entry name" value="WH4_Lhr"/>
</dbReference>
<evidence type="ECO:0000313" key="3">
    <source>
        <dbReference type="Proteomes" id="UP000262177"/>
    </source>
</evidence>
<dbReference type="AlphaFoldDB" id="A0A286TA22"/>
<dbReference type="GO" id="GO:0004386">
    <property type="term" value="F:helicase activity"/>
    <property type="evidence" value="ECO:0007669"/>
    <property type="project" value="UniProtKB-KW"/>
</dbReference>
<keyword evidence="2" id="KW-0067">ATP-binding</keyword>
<keyword evidence="2" id="KW-0378">Hydrolase</keyword>
<evidence type="ECO:0000259" key="1">
    <source>
        <dbReference type="Pfam" id="PF23234"/>
    </source>
</evidence>
<organism evidence="2 3">
    <name type="scientific">Bifidobacterium bifidum LMG 13195</name>
    <dbReference type="NCBI Taxonomy" id="1207542"/>
    <lineage>
        <taxon>Bacteria</taxon>
        <taxon>Bacillati</taxon>
        <taxon>Actinomycetota</taxon>
        <taxon>Actinomycetes</taxon>
        <taxon>Bifidobacteriales</taxon>
        <taxon>Bifidobacteriaceae</taxon>
        <taxon>Bifidobacterium</taxon>
    </lineage>
</organism>
<keyword evidence="2" id="KW-0347">Helicase</keyword>
<dbReference type="Pfam" id="PF23234">
    <property type="entry name" value="WHD_4th_Lhr"/>
    <property type="match status" value="1"/>
</dbReference>
<dbReference type="EMBL" id="AP018131">
    <property type="protein sequence ID" value="BBA47244.1"/>
    <property type="molecule type" value="Genomic_DNA"/>
</dbReference>